<evidence type="ECO:0000313" key="3">
    <source>
        <dbReference type="EMBL" id="CAI2197946.1"/>
    </source>
</evidence>
<dbReference type="Gene3D" id="2.120.10.80">
    <property type="entry name" value="Kelch-type beta propeller"/>
    <property type="match status" value="1"/>
</dbReference>
<sequence length="156" mass="17277">LPPWTDLTLNSGIGFKSCWAAAAFTNNDNYSTIYLIAGIMRDQNQVDAFTSLVYAFNLRSGQWNIPVMKGKIPDRRREFQAVADDFGNIYVFGGGADHYIGSTNVQFLNDMAILNTSDLIWSYGPIINAPLPRVGYTATKLSNGVIVYIGGRERIN</sequence>
<keyword evidence="1" id="KW-0880">Kelch repeat</keyword>
<name>A0A9W4TA86_9GLOM</name>
<organism evidence="3 4">
    <name type="scientific">Funneliformis geosporum</name>
    <dbReference type="NCBI Taxonomy" id="1117311"/>
    <lineage>
        <taxon>Eukaryota</taxon>
        <taxon>Fungi</taxon>
        <taxon>Fungi incertae sedis</taxon>
        <taxon>Mucoromycota</taxon>
        <taxon>Glomeromycotina</taxon>
        <taxon>Glomeromycetes</taxon>
        <taxon>Glomerales</taxon>
        <taxon>Glomeraceae</taxon>
        <taxon>Funneliformis</taxon>
    </lineage>
</organism>
<comment type="caution">
    <text evidence="3">The sequence shown here is derived from an EMBL/GenBank/DDBJ whole genome shotgun (WGS) entry which is preliminary data.</text>
</comment>
<protein>
    <submittedName>
        <fullName evidence="3">19760_t:CDS:1</fullName>
    </submittedName>
</protein>
<reference evidence="3" key="1">
    <citation type="submission" date="2022-08" db="EMBL/GenBank/DDBJ databases">
        <authorList>
            <person name="Kallberg Y."/>
            <person name="Tangrot J."/>
            <person name="Rosling A."/>
        </authorList>
    </citation>
    <scope>NUCLEOTIDE SEQUENCE</scope>
    <source>
        <strain evidence="3">Wild A</strain>
    </source>
</reference>
<dbReference type="AlphaFoldDB" id="A0A9W4TA86"/>
<dbReference type="InterPro" id="IPR015915">
    <property type="entry name" value="Kelch-typ_b-propeller"/>
</dbReference>
<accession>A0A9W4TA86</accession>
<evidence type="ECO:0000313" key="4">
    <source>
        <dbReference type="Proteomes" id="UP001153678"/>
    </source>
</evidence>
<gene>
    <name evidence="3" type="ORF">FWILDA_LOCUS18329</name>
</gene>
<evidence type="ECO:0000256" key="2">
    <source>
        <dbReference type="ARBA" id="ARBA00022737"/>
    </source>
</evidence>
<dbReference type="Proteomes" id="UP001153678">
    <property type="component" value="Unassembled WGS sequence"/>
</dbReference>
<dbReference type="OrthoDB" id="432528at2759"/>
<dbReference type="PANTHER" id="PTHR46093">
    <property type="entry name" value="ACYL-COA-BINDING DOMAIN-CONTAINING PROTEIN 5"/>
    <property type="match status" value="1"/>
</dbReference>
<evidence type="ECO:0000256" key="1">
    <source>
        <dbReference type="ARBA" id="ARBA00022441"/>
    </source>
</evidence>
<dbReference type="SUPFAM" id="SSF117281">
    <property type="entry name" value="Kelch motif"/>
    <property type="match status" value="1"/>
</dbReference>
<feature type="non-terminal residue" evidence="3">
    <location>
        <position position="156"/>
    </location>
</feature>
<keyword evidence="4" id="KW-1185">Reference proteome</keyword>
<dbReference type="PANTHER" id="PTHR46093:SF18">
    <property type="entry name" value="FIBRONECTIN TYPE-III DOMAIN-CONTAINING PROTEIN"/>
    <property type="match status" value="1"/>
</dbReference>
<proteinExistence type="predicted"/>
<keyword evidence="2" id="KW-0677">Repeat</keyword>
<dbReference type="EMBL" id="CAMKVN010017445">
    <property type="protein sequence ID" value="CAI2197946.1"/>
    <property type="molecule type" value="Genomic_DNA"/>
</dbReference>
<feature type="non-terminal residue" evidence="3">
    <location>
        <position position="1"/>
    </location>
</feature>
<dbReference type="Pfam" id="PF24681">
    <property type="entry name" value="Kelch_KLHDC2_KLHL20_DRC7"/>
    <property type="match status" value="1"/>
</dbReference>